<feature type="transmembrane region" description="Helical" evidence="1">
    <location>
        <begin position="16"/>
        <end position="36"/>
    </location>
</feature>
<gene>
    <name evidence="2" type="ORF">ACFPYL_10675</name>
</gene>
<keyword evidence="1" id="KW-1133">Transmembrane helix</keyword>
<keyword evidence="1" id="KW-0812">Transmembrane</keyword>
<organism evidence="2 3">
    <name type="scientific">Nocardioides hankookensis</name>
    <dbReference type="NCBI Taxonomy" id="443157"/>
    <lineage>
        <taxon>Bacteria</taxon>
        <taxon>Bacillati</taxon>
        <taxon>Actinomycetota</taxon>
        <taxon>Actinomycetes</taxon>
        <taxon>Propionibacteriales</taxon>
        <taxon>Nocardioidaceae</taxon>
        <taxon>Nocardioides</taxon>
    </lineage>
</organism>
<protein>
    <recommendedName>
        <fullName evidence="4">Peptidase MA-like domain-containing protein</fullName>
    </recommendedName>
</protein>
<name>A0ABW1LJV8_9ACTN</name>
<comment type="caution">
    <text evidence="2">The sequence shown here is derived from an EMBL/GenBank/DDBJ whole genome shotgun (WGS) entry which is preliminary data.</text>
</comment>
<keyword evidence="1" id="KW-0472">Membrane</keyword>
<evidence type="ECO:0000313" key="2">
    <source>
        <dbReference type="EMBL" id="MFC6043542.1"/>
    </source>
</evidence>
<sequence length="419" mass="44108">MSVTPDQPREAGRPRWWVAGLSLCLLVASALLAWSLTHDDTYVAPAPRAARPSVEPTLATTTLAAFETAVRERDQDAARALAPAGDPAAGDTLAALVANADALDVGDFTLRYVDDDGAPTSDGAWDAAVDATWRFRGFDTVSGRAEVDVHLVDDGNRVALAGFGGGGRVSPVWLSGPVQVRRTPSTLVVVAGSSDVADDYAARAEAAVPVVRRVLPSWRRGLVVEVPASVDALEAALGAKEGDYDQIAAVTTSADGSSAPSSPVHVFVNPDVFGSLRPTGAQVVMSHETTHVATGAWDSRTPLWLLEGFADYVALRDVDLPVDRSAAQIIAAVRRSGAPRRLPDEGAFGTRTPHLGATYESAWLACREIAQETSEADLVAFYRAVDRGQPLPAALVAETGLTVAELTADWRSELQELAS</sequence>
<evidence type="ECO:0008006" key="4">
    <source>
        <dbReference type="Google" id="ProtNLM"/>
    </source>
</evidence>
<reference evidence="3" key="1">
    <citation type="journal article" date="2019" name="Int. J. Syst. Evol. Microbiol.">
        <title>The Global Catalogue of Microorganisms (GCM) 10K type strain sequencing project: providing services to taxonomists for standard genome sequencing and annotation.</title>
        <authorList>
            <consortium name="The Broad Institute Genomics Platform"/>
            <consortium name="The Broad Institute Genome Sequencing Center for Infectious Disease"/>
            <person name="Wu L."/>
            <person name="Ma J."/>
        </authorList>
    </citation>
    <scope>NUCLEOTIDE SEQUENCE [LARGE SCALE GENOMIC DNA]</scope>
    <source>
        <strain evidence="3">CCUG 54522</strain>
    </source>
</reference>
<dbReference type="Proteomes" id="UP001596135">
    <property type="component" value="Unassembled WGS sequence"/>
</dbReference>
<dbReference type="RefSeq" id="WP_379153679.1">
    <property type="nucleotide sequence ID" value="NZ_JBHSRJ010000004.1"/>
</dbReference>
<proteinExistence type="predicted"/>
<evidence type="ECO:0000313" key="3">
    <source>
        <dbReference type="Proteomes" id="UP001596135"/>
    </source>
</evidence>
<dbReference type="EMBL" id="JBHSRJ010000004">
    <property type="protein sequence ID" value="MFC6043542.1"/>
    <property type="molecule type" value="Genomic_DNA"/>
</dbReference>
<accession>A0ABW1LJV8</accession>
<evidence type="ECO:0000256" key="1">
    <source>
        <dbReference type="SAM" id="Phobius"/>
    </source>
</evidence>
<keyword evidence="3" id="KW-1185">Reference proteome</keyword>